<feature type="region of interest" description="Disordered" evidence="1">
    <location>
        <begin position="1"/>
        <end position="23"/>
    </location>
</feature>
<evidence type="ECO:0000313" key="3">
    <source>
        <dbReference type="EMBL" id="TXR55405.1"/>
    </source>
</evidence>
<dbReference type="Pfam" id="PF07883">
    <property type="entry name" value="Cupin_2"/>
    <property type="match status" value="1"/>
</dbReference>
<dbReference type="EMBL" id="VKAC01000008">
    <property type="protein sequence ID" value="TXR55405.1"/>
    <property type="molecule type" value="Genomic_DNA"/>
</dbReference>
<protein>
    <submittedName>
        <fullName evidence="3">Cupin domain-containing protein</fullName>
    </submittedName>
</protein>
<dbReference type="OrthoDB" id="9794183at2"/>
<evidence type="ECO:0000259" key="2">
    <source>
        <dbReference type="Pfam" id="PF07883"/>
    </source>
</evidence>
<evidence type="ECO:0000256" key="1">
    <source>
        <dbReference type="SAM" id="MobiDB-lite"/>
    </source>
</evidence>
<dbReference type="CDD" id="cd02226">
    <property type="entry name" value="cupin_YdbB-like"/>
    <property type="match status" value="1"/>
</dbReference>
<name>A0A5C8ZBC5_9ACTN</name>
<gene>
    <name evidence="3" type="ORF">FMM08_13855</name>
</gene>
<dbReference type="RefSeq" id="WP_147926981.1">
    <property type="nucleotide sequence ID" value="NZ_VKAC01000008.1"/>
</dbReference>
<sequence length="151" mass="16069">MSADHLHSPAAGSSGRDASAPGRDAAVNVDEVLAGFEDLWAPRVLASVNDYAVKVAKVLGEYVWHAHQDTDELFWVLSGQLHLHQRVAGSERVVVLGPQDVHVVPRGVEHRPVSAEGAVIVMVEPSATLSTGDYAGQVPEHVTSTRGLPLD</sequence>
<dbReference type="InterPro" id="IPR052044">
    <property type="entry name" value="PKS_Associated_Protein"/>
</dbReference>
<dbReference type="PANTHER" id="PTHR36114">
    <property type="entry name" value="16.7 KDA PROTEIN IN WHIE LOCUS"/>
    <property type="match status" value="1"/>
</dbReference>
<dbReference type="InterPro" id="IPR013096">
    <property type="entry name" value="Cupin_2"/>
</dbReference>
<dbReference type="PANTHER" id="PTHR36114:SF1">
    <property type="entry name" value="16.7 KDA PROTEIN IN WHIE LOCUS"/>
    <property type="match status" value="1"/>
</dbReference>
<dbReference type="Proteomes" id="UP000321234">
    <property type="component" value="Unassembled WGS sequence"/>
</dbReference>
<dbReference type="SUPFAM" id="SSF51182">
    <property type="entry name" value="RmlC-like cupins"/>
    <property type="match status" value="1"/>
</dbReference>
<dbReference type="AlphaFoldDB" id="A0A5C8ZBC5"/>
<keyword evidence="4" id="KW-1185">Reference proteome</keyword>
<reference evidence="3 4" key="1">
    <citation type="submission" date="2019-07" db="EMBL/GenBank/DDBJ databases">
        <title>Quadrisphaera sp. strain DD2A genome sequencing and assembly.</title>
        <authorList>
            <person name="Kim I."/>
        </authorList>
    </citation>
    <scope>NUCLEOTIDE SEQUENCE [LARGE SCALE GENOMIC DNA]</scope>
    <source>
        <strain evidence="3 4">DD2A</strain>
    </source>
</reference>
<evidence type="ECO:0000313" key="4">
    <source>
        <dbReference type="Proteomes" id="UP000321234"/>
    </source>
</evidence>
<organism evidence="3 4">
    <name type="scientific">Quadrisphaera setariae</name>
    <dbReference type="NCBI Taxonomy" id="2593304"/>
    <lineage>
        <taxon>Bacteria</taxon>
        <taxon>Bacillati</taxon>
        <taxon>Actinomycetota</taxon>
        <taxon>Actinomycetes</taxon>
        <taxon>Kineosporiales</taxon>
        <taxon>Kineosporiaceae</taxon>
        <taxon>Quadrisphaera</taxon>
    </lineage>
</organism>
<dbReference type="InterPro" id="IPR011051">
    <property type="entry name" value="RmlC_Cupin_sf"/>
</dbReference>
<comment type="caution">
    <text evidence="3">The sequence shown here is derived from an EMBL/GenBank/DDBJ whole genome shotgun (WGS) entry which is preliminary data.</text>
</comment>
<dbReference type="Gene3D" id="2.60.120.10">
    <property type="entry name" value="Jelly Rolls"/>
    <property type="match status" value="1"/>
</dbReference>
<accession>A0A5C8ZBC5</accession>
<feature type="domain" description="Cupin type-2" evidence="2">
    <location>
        <begin position="63"/>
        <end position="120"/>
    </location>
</feature>
<dbReference type="InterPro" id="IPR014710">
    <property type="entry name" value="RmlC-like_jellyroll"/>
</dbReference>
<proteinExistence type="predicted"/>